<dbReference type="PROSITE" id="PS51819">
    <property type="entry name" value="VOC"/>
    <property type="match status" value="1"/>
</dbReference>
<dbReference type="Proteomes" id="UP000298127">
    <property type="component" value="Unassembled WGS sequence"/>
</dbReference>
<dbReference type="Pfam" id="PF00903">
    <property type="entry name" value="Glyoxalase"/>
    <property type="match status" value="1"/>
</dbReference>
<organism evidence="2 3">
    <name type="scientific">Orlajensenia leifsoniae</name>
    <dbReference type="NCBI Taxonomy" id="2561933"/>
    <lineage>
        <taxon>Bacteria</taxon>
        <taxon>Bacillati</taxon>
        <taxon>Actinomycetota</taxon>
        <taxon>Actinomycetes</taxon>
        <taxon>Micrococcales</taxon>
        <taxon>Microbacteriaceae</taxon>
        <taxon>Orlajensenia</taxon>
    </lineage>
</organism>
<evidence type="ECO:0000313" key="3">
    <source>
        <dbReference type="Proteomes" id="UP000298127"/>
    </source>
</evidence>
<accession>A0A4Y9QVD0</accession>
<dbReference type="InterPro" id="IPR037523">
    <property type="entry name" value="VOC_core"/>
</dbReference>
<dbReference type="EMBL" id="SPQZ01000005">
    <property type="protein sequence ID" value="TFV96449.1"/>
    <property type="molecule type" value="Genomic_DNA"/>
</dbReference>
<dbReference type="AlphaFoldDB" id="A0A4Y9QVD0"/>
<evidence type="ECO:0000259" key="1">
    <source>
        <dbReference type="PROSITE" id="PS51819"/>
    </source>
</evidence>
<reference evidence="2 3" key="1">
    <citation type="journal article" date="2018" name="J. Microbiol.">
        <title>Leifsonia flava sp. nov., a novel actinobacterium isolated from the rhizosphere of Aquilegia viridiflora.</title>
        <authorList>
            <person name="Cai Y."/>
            <person name="Tao W.Z."/>
            <person name="Ma Y.J."/>
            <person name="Cheng J."/>
            <person name="Zhang M.Y."/>
            <person name="Zhang Y.X."/>
        </authorList>
    </citation>
    <scope>NUCLEOTIDE SEQUENCE [LARGE SCALE GENOMIC DNA]</scope>
    <source>
        <strain evidence="2 3">SYP-B2174</strain>
    </source>
</reference>
<dbReference type="InterPro" id="IPR029068">
    <property type="entry name" value="Glyas_Bleomycin-R_OHBP_Dase"/>
</dbReference>
<comment type="caution">
    <text evidence="2">The sequence shown here is derived from an EMBL/GenBank/DDBJ whole genome shotgun (WGS) entry which is preliminary data.</text>
</comment>
<sequence>MLTAKSAAAVLPASDLDRARQYYEDKLGWKPDGQDAGGLMYTVGGTSVYLYETTFAGTAQNTALMVEVGDLESSVAELRAVGVVFADYDLPGLRTVDGIADLDGEKAAWFTDSEGNIIALGQRSG</sequence>
<dbReference type="InterPro" id="IPR004360">
    <property type="entry name" value="Glyas_Fos-R_dOase_dom"/>
</dbReference>
<name>A0A4Y9QVD0_9MICO</name>
<protein>
    <submittedName>
        <fullName evidence="2">VOC family protein</fullName>
    </submittedName>
</protein>
<evidence type="ECO:0000313" key="2">
    <source>
        <dbReference type="EMBL" id="TFV96449.1"/>
    </source>
</evidence>
<gene>
    <name evidence="2" type="ORF">E4M00_14125</name>
</gene>
<dbReference type="SUPFAM" id="SSF54593">
    <property type="entry name" value="Glyoxalase/Bleomycin resistance protein/Dihydroxybiphenyl dioxygenase"/>
    <property type="match status" value="1"/>
</dbReference>
<dbReference type="RefSeq" id="WP_135121137.1">
    <property type="nucleotide sequence ID" value="NZ_SPQZ01000005.1"/>
</dbReference>
<proteinExistence type="predicted"/>
<dbReference type="Gene3D" id="3.10.180.10">
    <property type="entry name" value="2,3-Dihydroxybiphenyl 1,2-Dioxygenase, domain 1"/>
    <property type="match status" value="1"/>
</dbReference>
<keyword evidence="3" id="KW-1185">Reference proteome</keyword>
<feature type="domain" description="VOC" evidence="1">
    <location>
        <begin position="5"/>
        <end position="123"/>
    </location>
</feature>